<comment type="caution">
    <text evidence="2">The sequence shown here is derived from an EMBL/GenBank/DDBJ whole genome shotgun (WGS) entry which is preliminary data.</text>
</comment>
<protein>
    <submittedName>
        <fullName evidence="2">Uncharacterized protein</fullName>
    </submittedName>
</protein>
<reference evidence="2" key="2">
    <citation type="journal article" date="2024" name="Plant">
        <title>Genomic evolution and insights into agronomic trait innovations of Sesamum species.</title>
        <authorList>
            <person name="Miao H."/>
            <person name="Wang L."/>
            <person name="Qu L."/>
            <person name="Liu H."/>
            <person name="Sun Y."/>
            <person name="Le M."/>
            <person name="Wang Q."/>
            <person name="Wei S."/>
            <person name="Zheng Y."/>
            <person name="Lin W."/>
            <person name="Duan Y."/>
            <person name="Cao H."/>
            <person name="Xiong S."/>
            <person name="Wang X."/>
            <person name="Wei L."/>
            <person name="Li C."/>
            <person name="Ma Q."/>
            <person name="Ju M."/>
            <person name="Zhao R."/>
            <person name="Li G."/>
            <person name="Mu C."/>
            <person name="Tian Q."/>
            <person name="Mei H."/>
            <person name="Zhang T."/>
            <person name="Gao T."/>
            <person name="Zhang H."/>
        </authorList>
    </citation>
    <scope>NUCLEOTIDE SEQUENCE</scope>
    <source>
        <strain evidence="2">KEN1</strain>
    </source>
</reference>
<dbReference type="AlphaFoldDB" id="A0AAW2Y9P9"/>
<dbReference type="EMBL" id="JACGWN010000001">
    <property type="protein sequence ID" value="KAL0462449.1"/>
    <property type="molecule type" value="Genomic_DNA"/>
</dbReference>
<feature type="compositionally biased region" description="Low complexity" evidence="1">
    <location>
        <begin position="120"/>
        <end position="136"/>
    </location>
</feature>
<gene>
    <name evidence="2" type="ORF">Slati_0132500</name>
</gene>
<name>A0AAW2Y9P9_9LAMI</name>
<sequence>MARCYINAYDDLFEDLCVLFGQQVDNEHGVMEVAPAPPAAVTQHAMNEETAVVVVDHEPVNVHSPIVMPPMVNIISDSSESSGGFWKIIEEYSASDGVRDSILALPGVLSSGPKNPDSVENSSHGHSKGESSSASNLTPLKKKN</sequence>
<evidence type="ECO:0000313" key="2">
    <source>
        <dbReference type="EMBL" id="KAL0462449.1"/>
    </source>
</evidence>
<accession>A0AAW2Y9P9</accession>
<reference evidence="2" key="1">
    <citation type="submission" date="2020-06" db="EMBL/GenBank/DDBJ databases">
        <authorList>
            <person name="Li T."/>
            <person name="Hu X."/>
            <person name="Zhang T."/>
            <person name="Song X."/>
            <person name="Zhang H."/>
            <person name="Dai N."/>
            <person name="Sheng W."/>
            <person name="Hou X."/>
            <person name="Wei L."/>
        </authorList>
    </citation>
    <scope>NUCLEOTIDE SEQUENCE</scope>
    <source>
        <strain evidence="2">KEN1</strain>
        <tissue evidence="2">Leaf</tissue>
    </source>
</reference>
<feature type="region of interest" description="Disordered" evidence="1">
    <location>
        <begin position="106"/>
        <end position="144"/>
    </location>
</feature>
<evidence type="ECO:0000256" key="1">
    <source>
        <dbReference type="SAM" id="MobiDB-lite"/>
    </source>
</evidence>
<proteinExistence type="predicted"/>
<organism evidence="2">
    <name type="scientific">Sesamum latifolium</name>
    <dbReference type="NCBI Taxonomy" id="2727402"/>
    <lineage>
        <taxon>Eukaryota</taxon>
        <taxon>Viridiplantae</taxon>
        <taxon>Streptophyta</taxon>
        <taxon>Embryophyta</taxon>
        <taxon>Tracheophyta</taxon>
        <taxon>Spermatophyta</taxon>
        <taxon>Magnoliopsida</taxon>
        <taxon>eudicotyledons</taxon>
        <taxon>Gunneridae</taxon>
        <taxon>Pentapetalae</taxon>
        <taxon>asterids</taxon>
        <taxon>lamiids</taxon>
        <taxon>Lamiales</taxon>
        <taxon>Pedaliaceae</taxon>
        <taxon>Sesamum</taxon>
    </lineage>
</organism>